<proteinExistence type="predicted"/>
<protein>
    <submittedName>
        <fullName evidence="2">Uncharacterized protein</fullName>
    </submittedName>
</protein>
<dbReference type="STRING" id="754436.JCM19237_2553"/>
<evidence type="ECO:0000256" key="1">
    <source>
        <dbReference type="SAM" id="MobiDB-lite"/>
    </source>
</evidence>
<dbReference type="Proteomes" id="UP000029227">
    <property type="component" value="Unassembled WGS sequence"/>
</dbReference>
<dbReference type="EMBL" id="BBMN01000011">
    <property type="protein sequence ID" value="GAL06462.1"/>
    <property type="molecule type" value="Genomic_DNA"/>
</dbReference>
<feature type="region of interest" description="Disordered" evidence="1">
    <location>
        <begin position="1"/>
        <end position="20"/>
    </location>
</feature>
<dbReference type="AlphaFoldDB" id="A0A090RFZ0"/>
<accession>A0A090RFZ0</accession>
<name>A0A090RFZ0_9GAMM</name>
<sequence>MKLKNLFKRSAKQNQRRQKAPPAFIRGALLSFVASLRWR</sequence>
<reference evidence="2 3" key="1">
    <citation type="journal article" date="2014" name="Genome Announc.">
        <title>Draft Genome Sequences of Two Vibrionaceae Species, Vibrio ponticus C121 and Photobacterium aphoticum C119, Isolated as Coral Reef Microbiota.</title>
        <authorList>
            <person name="Al-saari N."/>
            <person name="Meirelles P.M."/>
            <person name="Mino S."/>
            <person name="Suda W."/>
            <person name="Oshima K."/>
            <person name="Hattori M."/>
            <person name="Ohkuma M."/>
            <person name="Thompson F.L."/>
            <person name="Gomez-Gil B."/>
            <person name="Sawabe T."/>
            <person name="Sawabe T."/>
        </authorList>
    </citation>
    <scope>NUCLEOTIDE SEQUENCE [LARGE SCALE GENOMIC DNA]</scope>
    <source>
        <strain evidence="2 3">JCM 19237</strain>
    </source>
</reference>
<organism evidence="2 3">
    <name type="scientific">Photobacterium aphoticum</name>
    <dbReference type="NCBI Taxonomy" id="754436"/>
    <lineage>
        <taxon>Bacteria</taxon>
        <taxon>Pseudomonadati</taxon>
        <taxon>Pseudomonadota</taxon>
        <taxon>Gammaproteobacteria</taxon>
        <taxon>Vibrionales</taxon>
        <taxon>Vibrionaceae</taxon>
        <taxon>Photobacterium</taxon>
    </lineage>
</organism>
<evidence type="ECO:0000313" key="2">
    <source>
        <dbReference type="EMBL" id="GAL06462.1"/>
    </source>
</evidence>
<comment type="caution">
    <text evidence="2">The sequence shown here is derived from an EMBL/GenBank/DDBJ whole genome shotgun (WGS) entry which is preliminary data.</text>
</comment>
<evidence type="ECO:0000313" key="3">
    <source>
        <dbReference type="Proteomes" id="UP000029227"/>
    </source>
</evidence>
<feature type="compositionally biased region" description="Basic residues" evidence="1">
    <location>
        <begin position="1"/>
        <end position="19"/>
    </location>
</feature>
<gene>
    <name evidence="2" type="ORF">JCM19237_2553</name>
</gene>